<dbReference type="Gene3D" id="3.90.1200.10">
    <property type="match status" value="1"/>
</dbReference>
<dbReference type="Pfam" id="PF01636">
    <property type="entry name" value="APH"/>
    <property type="match status" value="1"/>
</dbReference>
<dbReference type="Proteomes" id="UP000886523">
    <property type="component" value="Unassembled WGS sequence"/>
</dbReference>
<dbReference type="OrthoDB" id="5598852at2759"/>
<dbReference type="InterPro" id="IPR051678">
    <property type="entry name" value="AGP_Transferase"/>
</dbReference>
<gene>
    <name evidence="2" type="ORF">BS47DRAFT_1088582</name>
</gene>
<accession>A0A9P6AUM3</accession>
<dbReference type="PANTHER" id="PTHR21310:SF15">
    <property type="entry name" value="AMINOGLYCOSIDE PHOSPHOTRANSFERASE DOMAIN-CONTAINING PROTEIN"/>
    <property type="match status" value="1"/>
</dbReference>
<dbReference type="EMBL" id="MU128989">
    <property type="protein sequence ID" value="KAF9512262.1"/>
    <property type="molecule type" value="Genomic_DNA"/>
</dbReference>
<organism evidence="2 3">
    <name type="scientific">Hydnum rufescens UP504</name>
    <dbReference type="NCBI Taxonomy" id="1448309"/>
    <lineage>
        <taxon>Eukaryota</taxon>
        <taxon>Fungi</taxon>
        <taxon>Dikarya</taxon>
        <taxon>Basidiomycota</taxon>
        <taxon>Agaricomycotina</taxon>
        <taxon>Agaricomycetes</taxon>
        <taxon>Cantharellales</taxon>
        <taxon>Hydnaceae</taxon>
        <taxon>Hydnum</taxon>
    </lineage>
</organism>
<name>A0A9P6AUM3_9AGAM</name>
<feature type="domain" description="Aminoglycoside phosphotransferase" evidence="1">
    <location>
        <begin position="83"/>
        <end position="141"/>
    </location>
</feature>
<evidence type="ECO:0000313" key="2">
    <source>
        <dbReference type="EMBL" id="KAF9512262.1"/>
    </source>
</evidence>
<proteinExistence type="predicted"/>
<protein>
    <recommendedName>
        <fullName evidence="1">Aminoglycoside phosphotransferase domain-containing protein</fullName>
    </recommendedName>
</protein>
<dbReference type="InterPro" id="IPR002575">
    <property type="entry name" value="Aminoglycoside_PTrfase"/>
</dbReference>
<dbReference type="AlphaFoldDB" id="A0A9P6AUM3"/>
<keyword evidence="3" id="KW-1185">Reference proteome</keyword>
<dbReference type="SUPFAM" id="SSF56112">
    <property type="entry name" value="Protein kinase-like (PK-like)"/>
    <property type="match status" value="1"/>
</dbReference>
<dbReference type="PANTHER" id="PTHR21310">
    <property type="entry name" value="AMINOGLYCOSIDE PHOSPHOTRANSFERASE-RELATED-RELATED"/>
    <property type="match status" value="1"/>
</dbReference>
<evidence type="ECO:0000313" key="3">
    <source>
        <dbReference type="Proteomes" id="UP000886523"/>
    </source>
</evidence>
<comment type="caution">
    <text evidence="2">The sequence shown here is derived from an EMBL/GenBank/DDBJ whole genome shotgun (WGS) entry which is preliminary data.</text>
</comment>
<dbReference type="InterPro" id="IPR011009">
    <property type="entry name" value="Kinase-like_dom_sf"/>
</dbReference>
<reference evidence="2" key="1">
    <citation type="journal article" date="2020" name="Nat. Commun.">
        <title>Large-scale genome sequencing of mycorrhizal fungi provides insights into the early evolution of symbiotic traits.</title>
        <authorList>
            <person name="Miyauchi S."/>
            <person name="Kiss E."/>
            <person name="Kuo A."/>
            <person name="Drula E."/>
            <person name="Kohler A."/>
            <person name="Sanchez-Garcia M."/>
            <person name="Morin E."/>
            <person name="Andreopoulos B."/>
            <person name="Barry K.W."/>
            <person name="Bonito G."/>
            <person name="Buee M."/>
            <person name="Carver A."/>
            <person name="Chen C."/>
            <person name="Cichocki N."/>
            <person name="Clum A."/>
            <person name="Culley D."/>
            <person name="Crous P.W."/>
            <person name="Fauchery L."/>
            <person name="Girlanda M."/>
            <person name="Hayes R.D."/>
            <person name="Keri Z."/>
            <person name="LaButti K."/>
            <person name="Lipzen A."/>
            <person name="Lombard V."/>
            <person name="Magnuson J."/>
            <person name="Maillard F."/>
            <person name="Murat C."/>
            <person name="Nolan M."/>
            <person name="Ohm R.A."/>
            <person name="Pangilinan J."/>
            <person name="Pereira M.F."/>
            <person name="Perotto S."/>
            <person name="Peter M."/>
            <person name="Pfister S."/>
            <person name="Riley R."/>
            <person name="Sitrit Y."/>
            <person name="Stielow J.B."/>
            <person name="Szollosi G."/>
            <person name="Zifcakova L."/>
            <person name="Stursova M."/>
            <person name="Spatafora J.W."/>
            <person name="Tedersoo L."/>
            <person name="Vaario L.M."/>
            <person name="Yamada A."/>
            <person name="Yan M."/>
            <person name="Wang P."/>
            <person name="Xu J."/>
            <person name="Bruns T."/>
            <person name="Baldrian P."/>
            <person name="Vilgalys R."/>
            <person name="Dunand C."/>
            <person name="Henrissat B."/>
            <person name="Grigoriev I.V."/>
            <person name="Hibbett D."/>
            <person name="Nagy L.G."/>
            <person name="Martin F.M."/>
        </authorList>
    </citation>
    <scope>NUCLEOTIDE SEQUENCE</scope>
    <source>
        <strain evidence="2">UP504</strain>
    </source>
</reference>
<evidence type="ECO:0000259" key="1">
    <source>
        <dbReference type="Pfam" id="PF01636"/>
    </source>
</evidence>
<sequence>MSLDRVIDSMNTEQLDHIATQIKTIRIAMRRVKLARTMYGAVDGGPFRNHYYPSFLFPKAAFSTAGEFLDHFRRILLLFCTNKFTEGLLSEFPRNAPTVFTHGDLVPPNIMVDGTTITGIIDWATAGFYPEYWEMARMRNPGYMTANWVYILDKMYPNERTREREINAVNRLVSVFAATF</sequence>